<evidence type="ECO:0000256" key="1">
    <source>
        <dbReference type="ARBA" id="ARBA00022747"/>
    </source>
</evidence>
<evidence type="ECO:0000256" key="2">
    <source>
        <dbReference type="ARBA" id="ARBA00023125"/>
    </source>
</evidence>
<comment type="caution">
    <text evidence="3">The sequence shown here is derived from an EMBL/GenBank/DDBJ whole genome shotgun (WGS) entry which is preliminary data.</text>
</comment>
<dbReference type="Proteomes" id="UP000660454">
    <property type="component" value="Unassembled WGS sequence"/>
</dbReference>
<dbReference type="SUPFAM" id="SSF116734">
    <property type="entry name" value="DNA methylase specificity domain"/>
    <property type="match status" value="2"/>
</dbReference>
<evidence type="ECO:0000313" key="3">
    <source>
        <dbReference type="EMBL" id="GIH66340.1"/>
    </source>
</evidence>
<dbReference type="PANTHER" id="PTHR30408">
    <property type="entry name" value="TYPE-1 RESTRICTION ENZYME ECOKI SPECIFICITY PROTEIN"/>
    <property type="match status" value="1"/>
</dbReference>
<evidence type="ECO:0008006" key="5">
    <source>
        <dbReference type="Google" id="ProtNLM"/>
    </source>
</evidence>
<dbReference type="PANTHER" id="PTHR30408:SF12">
    <property type="entry name" value="TYPE I RESTRICTION ENZYME MJAVIII SPECIFICITY SUBUNIT"/>
    <property type="match status" value="1"/>
</dbReference>
<gene>
    <name evidence="3" type="ORF">Msi02_71570</name>
</gene>
<organism evidence="3 4">
    <name type="scientific">Microbispora siamensis</name>
    <dbReference type="NCBI Taxonomy" id="564413"/>
    <lineage>
        <taxon>Bacteria</taxon>
        <taxon>Bacillati</taxon>
        <taxon>Actinomycetota</taxon>
        <taxon>Actinomycetes</taxon>
        <taxon>Streptosporangiales</taxon>
        <taxon>Streptosporangiaceae</taxon>
        <taxon>Microbispora</taxon>
    </lineage>
</organism>
<accession>A0ABQ4GY83</accession>
<protein>
    <recommendedName>
        <fullName evidence="5">Restriction endonuclease subunit S</fullName>
    </recommendedName>
</protein>
<proteinExistence type="predicted"/>
<evidence type="ECO:0000313" key="4">
    <source>
        <dbReference type="Proteomes" id="UP000660454"/>
    </source>
</evidence>
<sequence>MIVTSTKAGELLASGRLDAKYHTAPAMMIRGALAGLADVELRMLGDYASVRAPGRFKRTYAAAGEEFISYLRPYDVFDYLPFEADRLSRARTENLDDYLIKAGDLLQSCSGRNLGPLTIADDHLAKFALSHDMIRLSIDDHVDRFYTLAFLRTSTGQHLLRGDLSGSVIDHITVEQVAAISVPFIRPVQREVSNLMRNATELRERARIRLDQVTRDFAATLPKPPVRERRAAGWTHNAAGLNGRLDAAFHDPAVADIRAALKDAGGVRVRDVAESFIPGRYRRYYVDADHGRPIVSGRQLLQSLPINLKYIAARSFDYSAYELTEGMIAFGAEGRAEERIAQPAFIASDRAGWLANNHVMRVQPNPGVNPGWLYLAFAVPQVQIQVKACSAGSVVDAVSPSDLGEVILPPMDNTLGDAATECWKDFAKASEAESRAIEMIEAEIAIATPKI</sequence>
<keyword evidence="1" id="KW-0680">Restriction system</keyword>
<dbReference type="Gene3D" id="3.90.220.20">
    <property type="entry name" value="DNA methylase specificity domains"/>
    <property type="match status" value="2"/>
</dbReference>
<dbReference type="InterPro" id="IPR052021">
    <property type="entry name" value="Type-I_RS_S_subunit"/>
</dbReference>
<name>A0ABQ4GY83_9ACTN</name>
<keyword evidence="2" id="KW-0238">DNA-binding</keyword>
<keyword evidence="4" id="KW-1185">Reference proteome</keyword>
<dbReference type="RefSeq" id="WP_204052201.1">
    <property type="nucleotide sequence ID" value="NZ_BOOF01000052.1"/>
</dbReference>
<dbReference type="EMBL" id="BOOF01000052">
    <property type="protein sequence ID" value="GIH66340.1"/>
    <property type="molecule type" value="Genomic_DNA"/>
</dbReference>
<dbReference type="InterPro" id="IPR044946">
    <property type="entry name" value="Restrct_endonuc_typeI_TRD_sf"/>
</dbReference>
<reference evidence="3 4" key="1">
    <citation type="submission" date="2021-01" db="EMBL/GenBank/DDBJ databases">
        <title>Whole genome shotgun sequence of Microbispora siamensis NBRC 104113.</title>
        <authorList>
            <person name="Komaki H."/>
            <person name="Tamura T."/>
        </authorList>
    </citation>
    <scope>NUCLEOTIDE SEQUENCE [LARGE SCALE GENOMIC DNA]</scope>
    <source>
        <strain evidence="3 4">NBRC 104113</strain>
    </source>
</reference>